<evidence type="ECO:0000313" key="1">
    <source>
        <dbReference type="EMBL" id="JAD43544.1"/>
    </source>
</evidence>
<dbReference type="AlphaFoldDB" id="A0A0A8ZW00"/>
<protein>
    <submittedName>
        <fullName evidence="1">Uncharacterized protein</fullName>
    </submittedName>
</protein>
<reference evidence="1" key="1">
    <citation type="submission" date="2014-09" db="EMBL/GenBank/DDBJ databases">
        <authorList>
            <person name="Magalhaes I.L.F."/>
            <person name="Oliveira U."/>
            <person name="Santos F.R."/>
            <person name="Vidigal T.H.D.A."/>
            <person name="Brescovit A.D."/>
            <person name="Santos A.J."/>
        </authorList>
    </citation>
    <scope>NUCLEOTIDE SEQUENCE</scope>
    <source>
        <tissue evidence="1">Shoot tissue taken approximately 20 cm above the soil surface</tissue>
    </source>
</reference>
<name>A0A0A8ZW00_ARUDO</name>
<reference evidence="1" key="2">
    <citation type="journal article" date="2015" name="Data Brief">
        <title>Shoot transcriptome of the giant reed, Arundo donax.</title>
        <authorList>
            <person name="Barrero R.A."/>
            <person name="Guerrero F.D."/>
            <person name="Moolhuijzen P."/>
            <person name="Goolsby J.A."/>
            <person name="Tidwell J."/>
            <person name="Bellgard S.E."/>
            <person name="Bellgard M.I."/>
        </authorList>
    </citation>
    <scope>NUCLEOTIDE SEQUENCE</scope>
    <source>
        <tissue evidence="1">Shoot tissue taken approximately 20 cm above the soil surface</tissue>
    </source>
</reference>
<dbReference type="EMBL" id="GBRH01254351">
    <property type="protein sequence ID" value="JAD43544.1"/>
    <property type="molecule type" value="Transcribed_RNA"/>
</dbReference>
<sequence length="47" mass="5447">MIQLNPCHSCYHLVPQVIPCQSSCPPHQLQLPPHHHVHAIFWVSWIS</sequence>
<organism evidence="1">
    <name type="scientific">Arundo donax</name>
    <name type="common">Giant reed</name>
    <name type="synonym">Donax arundinaceus</name>
    <dbReference type="NCBI Taxonomy" id="35708"/>
    <lineage>
        <taxon>Eukaryota</taxon>
        <taxon>Viridiplantae</taxon>
        <taxon>Streptophyta</taxon>
        <taxon>Embryophyta</taxon>
        <taxon>Tracheophyta</taxon>
        <taxon>Spermatophyta</taxon>
        <taxon>Magnoliopsida</taxon>
        <taxon>Liliopsida</taxon>
        <taxon>Poales</taxon>
        <taxon>Poaceae</taxon>
        <taxon>PACMAD clade</taxon>
        <taxon>Arundinoideae</taxon>
        <taxon>Arundineae</taxon>
        <taxon>Arundo</taxon>
    </lineage>
</organism>
<accession>A0A0A8ZW00</accession>
<proteinExistence type="predicted"/>